<feature type="chain" id="PRO_5030735254" description="UrcA family protein" evidence="1">
    <location>
        <begin position="28"/>
        <end position="106"/>
    </location>
</feature>
<organism evidence="2 3">
    <name type="scientific">Crossiella cryophila</name>
    <dbReference type="NCBI Taxonomy" id="43355"/>
    <lineage>
        <taxon>Bacteria</taxon>
        <taxon>Bacillati</taxon>
        <taxon>Actinomycetota</taxon>
        <taxon>Actinomycetes</taxon>
        <taxon>Pseudonocardiales</taxon>
        <taxon>Pseudonocardiaceae</taxon>
        <taxon>Crossiella</taxon>
    </lineage>
</organism>
<name>A0A7W7C7H5_9PSEU</name>
<feature type="signal peptide" evidence="1">
    <location>
        <begin position="1"/>
        <end position="27"/>
    </location>
</feature>
<accession>A0A7W7C7H5</accession>
<dbReference type="EMBL" id="JACHMH010000001">
    <property type="protein sequence ID" value="MBB4675900.1"/>
    <property type="molecule type" value="Genomic_DNA"/>
</dbReference>
<keyword evidence="3" id="KW-1185">Reference proteome</keyword>
<comment type="caution">
    <text evidence="2">The sequence shown here is derived from an EMBL/GenBank/DDBJ whole genome shotgun (WGS) entry which is preliminary data.</text>
</comment>
<keyword evidence="1" id="KW-0732">Signal</keyword>
<evidence type="ECO:0000313" key="2">
    <source>
        <dbReference type="EMBL" id="MBB4675900.1"/>
    </source>
</evidence>
<gene>
    <name evidence="2" type="ORF">HNR67_002018</name>
</gene>
<dbReference type="RefSeq" id="WP_185001795.1">
    <property type="nucleotide sequence ID" value="NZ_BAAAUI010000022.1"/>
</dbReference>
<dbReference type="Proteomes" id="UP000533598">
    <property type="component" value="Unassembled WGS sequence"/>
</dbReference>
<protein>
    <recommendedName>
        <fullName evidence="4">UrcA family protein</fullName>
    </recommendedName>
</protein>
<proteinExistence type="predicted"/>
<reference evidence="2 3" key="1">
    <citation type="submission" date="2020-08" db="EMBL/GenBank/DDBJ databases">
        <title>Sequencing the genomes of 1000 actinobacteria strains.</title>
        <authorList>
            <person name="Klenk H.-P."/>
        </authorList>
    </citation>
    <scope>NUCLEOTIDE SEQUENCE [LARGE SCALE GENOMIC DNA]</scope>
    <source>
        <strain evidence="2 3">DSM 44230</strain>
    </source>
</reference>
<sequence>MRSLKSILLVGALAIGLPLGTASVAMADEAAKPGKPGVISFGAAALAETADQAIRLAQDGVDRGIAEHEKRTGTTCKKLGGLVTVEKKSEKLYLGSAHVKAACRKG</sequence>
<evidence type="ECO:0008006" key="4">
    <source>
        <dbReference type="Google" id="ProtNLM"/>
    </source>
</evidence>
<evidence type="ECO:0000313" key="3">
    <source>
        <dbReference type="Proteomes" id="UP000533598"/>
    </source>
</evidence>
<evidence type="ECO:0000256" key="1">
    <source>
        <dbReference type="SAM" id="SignalP"/>
    </source>
</evidence>
<dbReference type="AlphaFoldDB" id="A0A7W7C7H5"/>